<dbReference type="InParanoid" id="A0A067M5S8"/>
<evidence type="ECO:0000313" key="1">
    <source>
        <dbReference type="EMBL" id="KDQ06926.1"/>
    </source>
</evidence>
<gene>
    <name evidence="1" type="ORF">BOTBODRAFT_232230</name>
</gene>
<name>A0A067M5S8_BOTB1</name>
<reference evidence="2" key="1">
    <citation type="journal article" date="2014" name="Proc. Natl. Acad. Sci. U.S.A.">
        <title>Extensive sampling of basidiomycete genomes demonstrates inadequacy of the white-rot/brown-rot paradigm for wood decay fungi.</title>
        <authorList>
            <person name="Riley R."/>
            <person name="Salamov A.A."/>
            <person name="Brown D.W."/>
            <person name="Nagy L.G."/>
            <person name="Floudas D."/>
            <person name="Held B.W."/>
            <person name="Levasseur A."/>
            <person name="Lombard V."/>
            <person name="Morin E."/>
            <person name="Otillar R."/>
            <person name="Lindquist E.A."/>
            <person name="Sun H."/>
            <person name="LaButti K.M."/>
            <person name="Schmutz J."/>
            <person name="Jabbour D."/>
            <person name="Luo H."/>
            <person name="Baker S.E."/>
            <person name="Pisabarro A.G."/>
            <person name="Walton J.D."/>
            <person name="Blanchette R.A."/>
            <person name="Henrissat B."/>
            <person name="Martin F."/>
            <person name="Cullen D."/>
            <person name="Hibbett D.S."/>
            <person name="Grigoriev I.V."/>
        </authorList>
    </citation>
    <scope>NUCLEOTIDE SEQUENCE [LARGE SCALE GENOMIC DNA]</scope>
    <source>
        <strain evidence="2">FD-172 SS1</strain>
    </source>
</reference>
<dbReference type="EMBL" id="KL198119">
    <property type="protein sequence ID" value="KDQ06926.1"/>
    <property type="molecule type" value="Genomic_DNA"/>
</dbReference>
<sequence length="131" mass="14390">MPPSSSHRSIVSRQPVHSFPPRCPMPAPQLHLGSISATCMVSSARLPRTRARVVSPLSSRLVPSSLISVYLAFLSSSSAISCFCSLSVSLHPLSHRTSFLFSFSFCSTMPLALLPFHDVEHYFVQQRCIIS</sequence>
<dbReference type="HOGENOM" id="CLU_1927248_0_0_1"/>
<dbReference type="AlphaFoldDB" id="A0A067M5S8"/>
<keyword evidence="2" id="KW-1185">Reference proteome</keyword>
<protein>
    <submittedName>
        <fullName evidence="1">Uncharacterized protein</fullName>
    </submittedName>
</protein>
<proteinExistence type="predicted"/>
<accession>A0A067M5S8</accession>
<evidence type="ECO:0000313" key="2">
    <source>
        <dbReference type="Proteomes" id="UP000027195"/>
    </source>
</evidence>
<organism evidence="1 2">
    <name type="scientific">Botryobasidium botryosum (strain FD-172 SS1)</name>
    <dbReference type="NCBI Taxonomy" id="930990"/>
    <lineage>
        <taxon>Eukaryota</taxon>
        <taxon>Fungi</taxon>
        <taxon>Dikarya</taxon>
        <taxon>Basidiomycota</taxon>
        <taxon>Agaricomycotina</taxon>
        <taxon>Agaricomycetes</taxon>
        <taxon>Cantharellales</taxon>
        <taxon>Botryobasidiaceae</taxon>
        <taxon>Botryobasidium</taxon>
    </lineage>
</organism>
<dbReference type="Proteomes" id="UP000027195">
    <property type="component" value="Unassembled WGS sequence"/>
</dbReference>